<evidence type="ECO:0000259" key="18">
    <source>
        <dbReference type="PROSITE" id="PS50902"/>
    </source>
</evidence>
<evidence type="ECO:0000313" key="21">
    <source>
        <dbReference type="EMBL" id="ANM86883.1"/>
    </source>
</evidence>
<dbReference type="CDD" id="cd03377">
    <property type="entry name" value="TPP_PFOR_PNO"/>
    <property type="match status" value="1"/>
</dbReference>
<dbReference type="Gene3D" id="1.20.990.10">
    <property type="entry name" value="NADPH-cytochrome p450 Reductase, Chain A, domain 3"/>
    <property type="match status" value="1"/>
</dbReference>
<dbReference type="Pfam" id="PF10371">
    <property type="entry name" value="EKR"/>
    <property type="match status" value="1"/>
</dbReference>
<evidence type="ECO:0000256" key="16">
    <source>
        <dbReference type="ARBA" id="ARBA00067011"/>
    </source>
</evidence>
<dbReference type="SUPFAM" id="SSF52218">
    <property type="entry name" value="Flavoproteins"/>
    <property type="match status" value="1"/>
</dbReference>
<dbReference type="Gene3D" id="3.40.920.10">
    <property type="entry name" value="Pyruvate-ferredoxin oxidoreductase, PFOR, domain III"/>
    <property type="match status" value="1"/>
</dbReference>
<dbReference type="GO" id="GO:0030976">
    <property type="term" value="F:thiamine pyrophosphate binding"/>
    <property type="evidence" value="ECO:0007669"/>
    <property type="project" value="InterPro"/>
</dbReference>
<dbReference type="Pfam" id="PF17147">
    <property type="entry name" value="PFOR_II"/>
    <property type="match status" value="1"/>
</dbReference>
<dbReference type="GO" id="GO:0050243">
    <property type="term" value="F:pyruvate dehydrogenase (NADP+) activity"/>
    <property type="evidence" value="ECO:0007669"/>
    <property type="project" value="UniProtKB-EC"/>
</dbReference>
<dbReference type="GO" id="GO:0010181">
    <property type="term" value="F:FMN binding"/>
    <property type="evidence" value="ECO:0007669"/>
    <property type="project" value="InterPro"/>
</dbReference>
<dbReference type="PROSITE" id="PS51384">
    <property type="entry name" value="FAD_FR"/>
    <property type="match status" value="1"/>
</dbReference>
<dbReference type="InterPro" id="IPR029039">
    <property type="entry name" value="Flavoprotein-like_sf"/>
</dbReference>
<evidence type="ECO:0000256" key="5">
    <source>
        <dbReference type="ARBA" id="ARBA00022630"/>
    </source>
</evidence>
<organism evidence="21">
    <name type="scientific">Stygiella incarcerata</name>
    <dbReference type="NCBI Taxonomy" id="1712417"/>
    <lineage>
        <taxon>Eukaryota</taxon>
        <taxon>Discoba</taxon>
        <taxon>Jakobida</taxon>
        <taxon>Andalucina</taxon>
        <taxon>Stygiellidae</taxon>
        <taxon>Stygiella</taxon>
    </lineage>
</organism>
<dbReference type="GO" id="GO:0022900">
    <property type="term" value="P:electron transport chain"/>
    <property type="evidence" value="ECO:0007669"/>
    <property type="project" value="InterPro"/>
</dbReference>
<dbReference type="FunFam" id="1.20.990.10:FF:000010">
    <property type="entry name" value="Sulfite reductase [NADPH] flavoprotein component"/>
    <property type="match status" value="1"/>
</dbReference>
<keyword evidence="21" id="KW-0670">Pyruvate</keyword>
<dbReference type="InterPro" id="IPR001709">
    <property type="entry name" value="Flavoprot_Pyr_Nucl_cyt_Rdtase"/>
</dbReference>
<dbReference type="FunFam" id="3.40.50.970:FF:000012">
    <property type="entry name" value="Pyruvate:ferredoxin (Flavodoxin) oxidoreductase"/>
    <property type="match status" value="1"/>
</dbReference>
<dbReference type="Pfam" id="PF00175">
    <property type="entry name" value="NAD_binding_1"/>
    <property type="match status" value="1"/>
</dbReference>
<dbReference type="InterPro" id="IPR029061">
    <property type="entry name" value="THDP-binding"/>
</dbReference>
<gene>
    <name evidence="21" type="primary">PNO</name>
</gene>
<evidence type="ECO:0000256" key="14">
    <source>
        <dbReference type="ARBA" id="ARBA00053024"/>
    </source>
</evidence>
<dbReference type="SUPFAM" id="SSF53323">
    <property type="entry name" value="Pyruvate-ferredoxin oxidoreductase, PFOR, domain III"/>
    <property type="match status" value="1"/>
</dbReference>
<dbReference type="InterPro" id="IPR011766">
    <property type="entry name" value="TPP_enzyme_TPP-bd"/>
</dbReference>
<dbReference type="FunFam" id="3.40.50.920:FF:000007">
    <property type="entry name" value="Pyruvate:ferredoxin (Flavodoxin) oxidoreductase"/>
    <property type="match status" value="1"/>
</dbReference>
<dbReference type="Gene3D" id="3.40.50.970">
    <property type="match status" value="2"/>
</dbReference>
<comment type="catalytic activity">
    <reaction evidence="14">
        <text>pyruvate + NADP(+) + CoA = acetyl-CoA + CO2 + NADPH</text>
        <dbReference type="Rhea" id="RHEA:17425"/>
        <dbReference type="ChEBI" id="CHEBI:15361"/>
        <dbReference type="ChEBI" id="CHEBI:16526"/>
        <dbReference type="ChEBI" id="CHEBI:57287"/>
        <dbReference type="ChEBI" id="CHEBI:57288"/>
        <dbReference type="ChEBI" id="CHEBI:57783"/>
        <dbReference type="ChEBI" id="CHEBI:58349"/>
        <dbReference type="EC" id="1.2.1.51"/>
    </reaction>
</comment>
<evidence type="ECO:0000256" key="15">
    <source>
        <dbReference type="ARBA" id="ARBA00061065"/>
    </source>
</evidence>
<dbReference type="FunFam" id="3.40.50.970:FF:000041">
    <property type="entry name" value="Pyruvate:ferredoxin (Flavodoxin) oxidoreductase"/>
    <property type="match status" value="1"/>
</dbReference>
<dbReference type="SUPFAM" id="SSF63380">
    <property type="entry name" value="Riboflavin synthase domain-like"/>
    <property type="match status" value="1"/>
</dbReference>
<dbReference type="SUPFAM" id="SSF54862">
    <property type="entry name" value="4Fe-4S ferredoxins"/>
    <property type="match status" value="1"/>
</dbReference>
<accession>A0A192ZIX6</accession>
<dbReference type="GO" id="GO:0051539">
    <property type="term" value="F:4 iron, 4 sulfur cluster binding"/>
    <property type="evidence" value="ECO:0007669"/>
    <property type="project" value="UniProtKB-KW"/>
</dbReference>
<sequence>MQSIDGNTAAATVAYAMSDAAFIYPITPSSSMGEAADDWAAHDRKNIFGQVLRVTEMQSEGGAAGAVHGSLAAGALTTTFTASQGLLLMIPNMYKISGELMPCVFHVAARAIAGQALSIFGDHMDVMAARATGFAQLCSHSVQEAHDLALVSHLATLKASVPFIHFFDGFRTSAEISKIKLIPEDDMFPLIDMEAIKRHHQRALNPTHPHMRGTSQGPDIFFQMVEAANPYYKRVPGIVEECMRQVEKICGRSYHLFDYIGAPDAENVIVVMGSGAIVVEETVRYLVGKGEKVGVVKVHLYRPWGTEYFLNSLPKSVKKIAVLDRTKESGSLGEPLYLDVATSFMESELRPIIVGGRYGLGSKDFTPSMVNSIFYNLKSEKPKNHFTVGIDDDVSMTSLPLGPIIHTVPEGTYQCMFFGLGSDGTVGANKNAIKIIGDETDLYAQGYFSYDAHKAGGPTVSHLRFGPKPITSLYFIQEADYVAAHNPVFVTRFNMVPFVKDGGIFLLNCPWDMEQLERELPSRMKRQIAEKKVRFYTIDALEVSKKAGIGGRFNNVLQTAFFKLSEVIEVKHALQSMKKAIKKTYGKKGQAIVEKNWYAVDHTLEVLKKVDYPASWADLPMEGPAGRPEDVNAPEFIRTIMRGVEKLEGDKLPVSAFEAGGFLPMGTTAYEKRRIAVKIPIVDMDKCTQCNVCSFVCPHATIRPFLATEEELKNAPPGFESRKAKGAGDIASFSFRIQVAPEDCTGCSVCANSCPDEALTMTDVDTVLAQEKEDWEFALTLPQHGDLFDITSVKGSQFQQPLMEFSGACAGCGETPYVKLMTQLFGKRMIIANATGCSSIWGGSHPANPYTVDEKGRGPAWGNSLFEDNAEYGLGMAIASIHRRSAFVDKVKAALENGPVKMSDELRKDLASFVENSQDATICEPLSFSIPKLLDAEMGDSEALRSIRDDCDMIPKLSQWIVGGDGWAYDIGYGGLDHVLASGEDVNVVVLDTEVYSNTGGQTSKSTPMGAIAKFSSSGKKLNKKDLGMLAMSYQDVYVASVAMGASYNQCIRAFVEAEKYKGPSIIIAYSPCIAHGMPDLSMMIQQQELAVNSGYWTLYRFNPASGEHPFTLDSKKVKEDLTRFMSKENRFSLLQRQKPEEARRLQDGLQKFVTGRFERYKERAMTAEELAMSYAKMKGGMITDGKDKVMVLFGTETGNAEDLAKTFASMCKEREMDVECKGLDDIDFEEFVAMKKVVLFCSTAGQGEIPATAKDFYEELKQDHPKDLLSEMQFSVFGLGDTSYVFFCKAAKDINARLLELGAKPFVDIGLGDDLADDGFMTGFDEWVPNLWLEMGAPAPKDTGEPPVAQFKVEMDVKEEEPQGRLCPPGAKLVNLVVNSRMTPADYDRDIRHLEFDLGKSGLRYNLGDALAVYPLNEEEKVDEFLQFLKVKPETVLRITPLADADARKAEAFRKPMTVKSLFVELLDIFGRPKRRFFELLMKFAKDDAEKSKIAHLLSPEGKDEYKKLTQEDTVNHADVLRMFPSAVPSLEHLIGMIPSSKPRFYSIASAQSAMPTKLQLCIVIVDWKTASGELRYGSCTGYIRRLQGNGELVAVAVKPSTFTMPPSDRYPIVMAGLGTGMAPFRSFVQDRAHKKAKGKTVGPMALYYGARHKATDFLYGEELEKYHTDGVLTELRPAFSRDQAHKVYVQHKITEDPDMLYEMLFKMKGYFYLCGNGGRVPSDIRNAVMEVLMKKEGITKEDADARVTEMQLQGRYNIEVW</sequence>
<protein>
    <recommendedName>
        <fullName evidence="16">pyruvate dehydrogenase (NADP(+))</fullName>
        <ecNumber evidence="16">1.2.1.51</ecNumber>
    </recommendedName>
    <alternativeName>
        <fullName evidence="17">Pyruvate:NADP(+) oxidoreductase</fullName>
    </alternativeName>
</protein>
<dbReference type="InterPro" id="IPR002869">
    <property type="entry name" value="Pyrv_flavodox_OxRed_cen"/>
</dbReference>
<dbReference type="InterPro" id="IPR039261">
    <property type="entry name" value="FNR_nucleotide-bd"/>
</dbReference>
<dbReference type="NCBIfam" id="TIGR02176">
    <property type="entry name" value="pyruv_ox_red"/>
    <property type="match status" value="1"/>
</dbReference>
<proteinExistence type="evidence at transcript level"/>
<dbReference type="PRINTS" id="PR00371">
    <property type="entry name" value="FPNCR"/>
</dbReference>
<dbReference type="InterPro" id="IPR002880">
    <property type="entry name" value="Pyrv_Fd/Flavodoxin_OxRdtase_N"/>
</dbReference>
<dbReference type="InterPro" id="IPR019456">
    <property type="entry name" value="Pyrv-flavodox_OxRtase_EKR"/>
</dbReference>
<dbReference type="PROSITE" id="PS50902">
    <property type="entry name" value="FLAVODOXIN_LIKE"/>
    <property type="match status" value="1"/>
</dbReference>
<dbReference type="InterPro" id="IPR033412">
    <property type="entry name" value="PFOR_II"/>
</dbReference>
<dbReference type="Gene3D" id="3.40.50.80">
    <property type="entry name" value="Nucleotide-binding domain of ferredoxin-NADP reductase (FNR) module"/>
    <property type="match status" value="1"/>
</dbReference>
<dbReference type="PROSITE" id="PS51379">
    <property type="entry name" value="4FE4S_FER_2"/>
    <property type="match status" value="2"/>
</dbReference>
<dbReference type="EMBL" id="KU169138">
    <property type="protein sequence ID" value="ANM86883.1"/>
    <property type="molecule type" value="Genomic_DNA"/>
</dbReference>
<comment type="cofactor">
    <cofactor evidence="2">
        <name>FAD</name>
        <dbReference type="ChEBI" id="CHEBI:57692"/>
    </cofactor>
</comment>
<keyword evidence="13" id="KW-0411">Iron-sulfur</keyword>
<dbReference type="Pfam" id="PF00667">
    <property type="entry name" value="FAD_binding_1"/>
    <property type="match status" value="1"/>
</dbReference>
<evidence type="ECO:0000256" key="13">
    <source>
        <dbReference type="ARBA" id="ARBA00023014"/>
    </source>
</evidence>
<evidence type="ECO:0000256" key="7">
    <source>
        <dbReference type="ARBA" id="ARBA00022723"/>
    </source>
</evidence>
<feature type="domain" description="FAD-binding FR-type" evidence="20">
    <location>
        <begin position="1370"/>
        <end position="1632"/>
    </location>
</feature>
<evidence type="ECO:0000259" key="20">
    <source>
        <dbReference type="PROSITE" id="PS51384"/>
    </source>
</evidence>
<dbReference type="Gene3D" id="3.40.50.920">
    <property type="match status" value="1"/>
</dbReference>
<dbReference type="InterPro" id="IPR019752">
    <property type="entry name" value="Pyrv/ketoisovalerate_OxRed_cat"/>
</dbReference>
<dbReference type="PRINTS" id="PR00369">
    <property type="entry name" value="FLAVODOXIN"/>
</dbReference>
<keyword evidence="10" id="KW-0249">Electron transport</keyword>
<dbReference type="Gene3D" id="3.30.70.20">
    <property type="match status" value="1"/>
</dbReference>
<dbReference type="InterPro" id="IPR023173">
    <property type="entry name" value="NADPH_Cyt_P450_Rdtase_alpha"/>
</dbReference>
<dbReference type="InterPro" id="IPR037112">
    <property type="entry name" value="Pyrv-flavodox_OxR_EKR_sf"/>
</dbReference>
<dbReference type="InterPro" id="IPR001433">
    <property type="entry name" value="OxRdtase_FAD/NAD-bd"/>
</dbReference>
<dbReference type="InterPro" id="IPR017896">
    <property type="entry name" value="4Fe4S_Fe-S-bd"/>
</dbReference>
<keyword evidence="4" id="KW-0004">4Fe-4S</keyword>
<dbReference type="FunFam" id="3.30.70.20:FF:000022">
    <property type="entry name" value="Pyruvate:ferredoxin (Flavodoxin) oxidoreductase"/>
    <property type="match status" value="1"/>
</dbReference>
<feature type="domain" description="4Fe-4S ferredoxin-type" evidence="19">
    <location>
        <begin position="678"/>
        <end position="707"/>
    </location>
</feature>
<dbReference type="InterPro" id="IPR001094">
    <property type="entry name" value="Flavdoxin-like"/>
</dbReference>
<comment type="similarity">
    <text evidence="15">In the N-terminal section; belongs to the pyruvate:ferredoxin/flavodoxin oxidoreductase family.</text>
</comment>
<keyword evidence="3" id="KW-0813">Transport</keyword>
<evidence type="ECO:0000256" key="10">
    <source>
        <dbReference type="ARBA" id="ARBA00022982"/>
    </source>
</evidence>
<keyword evidence="6" id="KW-0288">FMN</keyword>
<dbReference type="PROSITE" id="PS00198">
    <property type="entry name" value="4FE4S_FER_1"/>
    <property type="match status" value="2"/>
</dbReference>
<dbReference type="Pfam" id="PF01558">
    <property type="entry name" value="POR"/>
    <property type="match status" value="1"/>
</dbReference>
<dbReference type="PANTHER" id="PTHR32154:SF0">
    <property type="entry name" value="PYRUVATE-FLAVODOXIN OXIDOREDUCTASE-RELATED"/>
    <property type="match status" value="1"/>
</dbReference>
<evidence type="ECO:0000256" key="11">
    <source>
        <dbReference type="ARBA" id="ARBA00023002"/>
    </source>
</evidence>
<dbReference type="InterPro" id="IPR050722">
    <property type="entry name" value="Pyruvate:ferred/Flavod_OxRd"/>
</dbReference>
<dbReference type="Gene3D" id="2.40.30.10">
    <property type="entry name" value="Translation factors"/>
    <property type="match status" value="1"/>
</dbReference>
<evidence type="ECO:0000256" key="12">
    <source>
        <dbReference type="ARBA" id="ARBA00023004"/>
    </source>
</evidence>
<evidence type="ECO:0000256" key="1">
    <source>
        <dbReference type="ARBA" id="ARBA00001917"/>
    </source>
</evidence>
<dbReference type="FunFam" id="3.40.50.80:FF:000001">
    <property type="entry name" value="NADPH--cytochrome P450 reductase 1"/>
    <property type="match status" value="1"/>
</dbReference>
<name>A0A192ZIX6_9EUKA</name>
<dbReference type="InterPro" id="IPR011895">
    <property type="entry name" value="Pyrv_flavodox_OxRed"/>
</dbReference>
<dbReference type="SMART" id="SM00890">
    <property type="entry name" value="EKR"/>
    <property type="match status" value="1"/>
</dbReference>
<keyword evidence="12" id="KW-0408">Iron</keyword>
<keyword evidence="7" id="KW-0479">Metal-binding</keyword>
<dbReference type="InterPro" id="IPR008254">
    <property type="entry name" value="Flavodoxin/NO_synth"/>
</dbReference>
<dbReference type="SUPFAM" id="SSF52922">
    <property type="entry name" value="TK C-terminal domain-like"/>
    <property type="match status" value="1"/>
</dbReference>
<dbReference type="InterPro" id="IPR017927">
    <property type="entry name" value="FAD-bd_FR_type"/>
</dbReference>
<dbReference type="Gene3D" id="4.10.780.10">
    <property type="entry name" value="Pyruvate-flavodoxin oxidoreductase, EKR domain"/>
    <property type="match status" value="1"/>
</dbReference>
<evidence type="ECO:0000256" key="2">
    <source>
        <dbReference type="ARBA" id="ARBA00001974"/>
    </source>
</evidence>
<feature type="domain" description="Flavodoxin-like" evidence="18">
    <location>
        <begin position="1190"/>
        <end position="1333"/>
    </location>
</feature>
<reference evidence="21" key="1">
    <citation type="journal article" date="2016" name="Mol. Biol. Evol.">
        <title>Novel hydrogenosomes in the microaerophilic jakobid Stygiella incarcerata.</title>
        <authorList>
            <person name="Leger M.M."/>
            <person name="Eme L."/>
            <person name="Hug L.A."/>
            <person name="Roger A.J."/>
        </authorList>
    </citation>
    <scope>NUCLEOTIDE SEQUENCE</scope>
</reference>
<evidence type="ECO:0000256" key="3">
    <source>
        <dbReference type="ARBA" id="ARBA00022448"/>
    </source>
</evidence>
<evidence type="ECO:0000256" key="17">
    <source>
        <dbReference type="ARBA" id="ARBA00076877"/>
    </source>
</evidence>
<evidence type="ECO:0000259" key="19">
    <source>
        <dbReference type="PROSITE" id="PS51379"/>
    </source>
</evidence>
<dbReference type="SUPFAM" id="SSF52343">
    <property type="entry name" value="Ferredoxin reductase-like, C-terminal NADP-linked domain"/>
    <property type="match status" value="1"/>
</dbReference>
<keyword evidence="8" id="KW-0274">FAD</keyword>
<evidence type="ECO:0000256" key="9">
    <source>
        <dbReference type="ARBA" id="ARBA00022857"/>
    </source>
</evidence>
<keyword evidence="11" id="KW-0560">Oxidoreductase</keyword>
<evidence type="ECO:0000256" key="8">
    <source>
        <dbReference type="ARBA" id="ARBA00022827"/>
    </source>
</evidence>
<keyword evidence="9" id="KW-0521">NADP</keyword>
<dbReference type="Gene3D" id="3.40.50.360">
    <property type="match status" value="1"/>
</dbReference>
<dbReference type="EMBL" id="KT984647">
    <property type="protein sequence ID" value="ANM86867.1"/>
    <property type="molecule type" value="mRNA"/>
</dbReference>
<dbReference type="CDD" id="cd06207">
    <property type="entry name" value="CyPoR_like"/>
    <property type="match status" value="1"/>
</dbReference>
<feature type="domain" description="4Fe-4S ferredoxin-type" evidence="19">
    <location>
        <begin position="735"/>
        <end position="764"/>
    </location>
</feature>
<comment type="cofactor">
    <cofactor evidence="1">
        <name>FMN</name>
        <dbReference type="ChEBI" id="CHEBI:58210"/>
    </cofactor>
</comment>
<dbReference type="InterPro" id="IPR017900">
    <property type="entry name" value="4Fe4S_Fe_S_CS"/>
</dbReference>
<dbReference type="Pfam" id="PF01855">
    <property type="entry name" value="POR_N"/>
    <property type="match status" value="1"/>
</dbReference>
<dbReference type="PANTHER" id="PTHR32154">
    <property type="entry name" value="PYRUVATE-FLAVODOXIN OXIDOREDUCTASE-RELATED"/>
    <property type="match status" value="1"/>
</dbReference>
<dbReference type="InterPro" id="IPR003097">
    <property type="entry name" value="CysJ-like_FAD-binding"/>
</dbReference>
<dbReference type="InterPro" id="IPR017938">
    <property type="entry name" value="Riboflavin_synthase-like_b-brl"/>
</dbReference>
<dbReference type="FunFam" id="3.40.920.10:FF:000001">
    <property type="entry name" value="Pyruvate:ferredoxin (Flavodoxin) oxidoreductase"/>
    <property type="match status" value="1"/>
</dbReference>
<evidence type="ECO:0000256" key="6">
    <source>
        <dbReference type="ARBA" id="ARBA00022643"/>
    </source>
</evidence>
<dbReference type="EC" id="1.2.1.51" evidence="16"/>
<dbReference type="CDD" id="cd07034">
    <property type="entry name" value="TPP_PYR_PFOR_IOR-alpha_like"/>
    <property type="match status" value="1"/>
</dbReference>
<dbReference type="SUPFAM" id="SSF52518">
    <property type="entry name" value="Thiamin diphosphate-binding fold (THDP-binding)"/>
    <property type="match status" value="2"/>
</dbReference>
<dbReference type="GO" id="GO:0006979">
    <property type="term" value="P:response to oxidative stress"/>
    <property type="evidence" value="ECO:0007669"/>
    <property type="project" value="TreeGrafter"/>
</dbReference>
<keyword evidence="5" id="KW-0285">Flavoprotein</keyword>
<dbReference type="Pfam" id="PF00258">
    <property type="entry name" value="Flavodoxin_1"/>
    <property type="match status" value="1"/>
</dbReference>
<dbReference type="GO" id="GO:0005506">
    <property type="term" value="F:iron ion binding"/>
    <property type="evidence" value="ECO:0007669"/>
    <property type="project" value="InterPro"/>
</dbReference>
<dbReference type="Pfam" id="PF13237">
    <property type="entry name" value="Fer4_10"/>
    <property type="match status" value="1"/>
</dbReference>
<dbReference type="InterPro" id="IPR009014">
    <property type="entry name" value="Transketo_C/PFOR_II"/>
</dbReference>
<dbReference type="Pfam" id="PF02775">
    <property type="entry name" value="TPP_enzyme_C"/>
    <property type="match status" value="1"/>
</dbReference>
<evidence type="ECO:0000256" key="4">
    <source>
        <dbReference type="ARBA" id="ARBA00022485"/>
    </source>
</evidence>